<dbReference type="InterPro" id="IPR011990">
    <property type="entry name" value="TPR-like_helical_dom_sf"/>
</dbReference>
<dbReference type="Gene3D" id="1.25.40.10">
    <property type="entry name" value="Tetratricopeptide repeat domain"/>
    <property type="match status" value="3"/>
</dbReference>
<protein>
    <recommendedName>
        <fullName evidence="5">Pentatricopeptide repeat-containing protein</fullName>
    </recommendedName>
</protein>
<dbReference type="PROSITE" id="PS51375">
    <property type="entry name" value="PPR"/>
    <property type="match status" value="4"/>
</dbReference>
<dbReference type="GO" id="GO:0003723">
    <property type="term" value="F:RNA binding"/>
    <property type="evidence" value="ECO:0007669"/>
    <property type="project" value="InterPro"/>
</dbReference>
<dbReference type="NCBIfam" id="TIGR00756">
    <property type="entry name" value="PPR"/>
    <property type="match status" value="3"/>
</dbReference>
<reference evidence="3" key="1">
    <citation type="submission" date="2022-12" db="EMBL/GenBank/DDBJ databases">
        <title>Draft genome assemblies for two species of Escallonia (Escalloniales).</title>
        <authorList>
            <person name="Chanderbali A."/>
            <person name="Dervinis C."/>
            <person name="Anghel I."/>
            <person name="Soltis D."/>
            <person name="Soltis P."/>
            <person name="Zapata F."/>
        </authorList>
    </citation>
    <scope>NUCLEOTIDE SEQUENCE</scope>
    <source>
        <strain evidence="3">UCBG64.0493</strain>
        <tissue evidence="3">Leaf</tissue>
    </source>
</reference>
<dbReference type="Pfam" id="PF01535">
    <property type="entry name" value="PPR"/>
    <property type="match status" value="4"/>
</dbReference>
<keyword evidence="4" id="KW-1185">Reference proteome</keyword>
<feature type="repeat" description="PPR" evidence="2">
    <location>
        <begin position="275"/>
        <end position="309"/>
    </location>
</feature>
<evidence type="ECO:0000313" key="4">
    <source>
        <dbReference type="Proteomes" id="UP001188597"/>
    </source>
</evidence>
<dbReference type="InterPro" id="IPR046848">
    <property type="entry name" value="E_motif"/>
</dbReference>
<evidence type="ECO:0000256" key="2">
    <source>
        <dbReference type="PROSITE-ProRule" id="PRU00708"/>
    </source>
</evidence>
<sequence>MRDALKSRSAVNPITNLARFSLLKECARQGLITQGGVLHGHFIKVGTSSKAYNAIQLLIMYLKCQRSADADQILKGFNGFNLVAHNCLIAASVERGNLDEARRLFDEMPERNEVSWTALASGFLKYGRVEESMWYFERNPFHNVVSWTAAVSGFVQNGLNYKAMKLFLDMFRCGVRPNDVTFTSVVRACAELGAFELGMSVLSLILKVGFEHNISVSNSFITFSLRLGKVDLARRIFHRMEVRDVISWTAILDMYVEMGDLTEARRVFDEMPTRNTVSWSAMIARYSQSGYTEEAVKLFYRMIQDGFSPNTSCLASVISAMACLEALHAGMNIHAPGRWSDVMNTRKLMKEKGVKKSGGCSWVESHLTQALPKKQWKDLA</sequence>
<evidence type="ECO:0000256" key="1">
    <source>
        <dbReference type="ARBA" id="ARBA00022737"/>
    </source>
</evidence>
<evidence type="ECO:0000313" key="3">
    <source>
        <dbReference type="EMBL" id="KAK3016007.1"/>
    </source>
</evidence>
<organism evidence="3 4">
    <name type="scientific">Escallonia herrerae</name>
    <dbReference type="NCBI Taxonomy" id="1293975"/>
    <lineage>
        <taxon>Eukaryota</taxon>
        <taxon>Viridiplantae</taxon>
        <taxon>Streptophyta</taxon>
        <taxon>Embryophyta</taxon>
        <taxon>Tracheophyta</taxon>
        <taxon>Spermatophyta</taxon>
        <taxon>Magnoliopsida</taxon>
        <taxon>eudicotyledons</taxon>
        <taxon>Gunneridae</taxon>
        <taxon>Pentapetalae</taxon>
        <taxon>asterids</taxon>
        <taxon>campanulids</taxon>
        <taxon>Escalloniales</taxon>
        <taxon>Escalloniaceae</taxon>
        <taxon>Escallonia</taxon>
    </lineage>
</organism>
<evidence type="ECO:0008006" key="5">
    <source>
        <dbReference type="Google" id="ProtNLM"/>
    </source>
</evidence>
<dbReference type="EMBL" id="JAVXUP010001095">
    <property type="protein sequence ID" value="KAK3016007.1"/>
    <property type="molecule type" value="Genomic_DNA"/>
</dbReference>
<keyword evidence="1" id="KW-0677">Repeat</keyword>
<dbReference type="GO" id="GO:0009451">
    <property type="term" value="P:RNA modification"/>
    <property type="evidence" value="ECO:0007669"/>
    <property type="project" value="InterPro"/>
</dbReference>
<dbReference type="Proteomes" id="UP001188597">
    <property type="component" value="Unassembled WGS sequence"/>
</dbReference>
<dbReference type="Pfam" id="PF20431">
    <property type="entry name" value="E_motif"/>
    <property type="match status" value="1"/>
</dbReference>
<gene>
    <name evidence="3" type="ORF">RJ639_006731</name>
</gene>
<comment type="caution">
    <text evidence="3">The sequence shown here is derived from an EMBL/GenBank/DDBJ whole genome shotgun (WGS) entry which is preliminary data.</text>
</comment>
<dbReference type="InterPro" id="IPR046960">
    <property type="entry name" value="PPR_At4g14850-like_plant"/>
</dbReference>
<dbReference type="AlphaFoldDB" id="A0AA89AUS2"/>
<accession>A0AA89AUS2</accession>
<feature type="repeat" description="PPR" evidence="2">
    <location>
        <begin position="143"/>
        <end position="177"/>
    </location>
</feature>
<dbReference type="Pfam" id="PF13041">
    <property type="entry name" value="PPR_2"/>
    <property type="match status" value="1"/>
</dbReference>
<dbReference type="InterPro" id="IPR002885">
    <property type="entry name" value="PPR_rpt"/>
</dbReference>
<feature type="repeat" description="PPR" evidence="2">
    <location>
        <begin position="81"/>
        <end position="115"/>
    </location>
</feature>
<feature type="repeat" description="PPR" evidence="2">
    <location>
        <begin position="244"/>
        <end position="274"/>
    </location>
</feature>
<proteinExistence type="predicted"/>
<dbReference type="PANTHER" id="PTHR47926">
    <property type="entry name" value="PENTATRICOPEPTIDE REPEAT-CONTAINING PROTEIN"/>
    <property type="match status" value="1"/>
</dbReference>
<name>A0AA89AUS2_9ASTE</name>